<sequence length="488" mass="54613">MLGVSRWFMWRTAPGLPPLFRLTPPAPSWVVAVGKKDLLDLPVLLEDELEEQFVRGSGPGGQATNKTSNCVVLKHVPTGIVVKCHQTRSVDINRKRARDIMREKLDVAYKGELSELMVKKKESVLRKQEKRKRTSSTRRAVLDDILGTEMAKGKGKKNAIKTGKTPGENAENTATSQAETKENKPQTNKESVGKVQSVLQSLRSQGKPRSPLSDSSSMLIQEVNDSDATNPDLSKLKKYTTDKTKSESRSSKEQKPEGSGESKTKKQGTEKQKESSAKSDDKPAADPEVPAAKPRHKTGRKPGAKTVENKALQNRKVTDYFPIRRSSRKTKTEIKSEEHRHIDDLLKNGAEEGMKVKDIEGKGRGVFAVKGFKKGDFVVEYHGELLELAEAKKREAQYAEDPETGCYMYYFQYWSKTYCIDATTETDRLGRLVNHSKSGNCQTRLHPIDGKPHLILVASKDINAEEELLYDYGDRSKASISAHPWLKY</sequence>
<comment type="similarity">
    <text evidence="3">Belongs to the prokaryotic/mitochondrial release factor family.</text>
</comment>
<evidence type="ECO:0000256" key="11">
    <source>
        <dbReference type="ARBA" id="ARBA00023163"/>
    </source>
</evidence>
<evidence type="ECO:0000256" key="1">
    <source>
        <dbReference type="ARBA" id="ARBA00004123"/>
    </source>
</evidence>
<proteinExistence type="inferred from homology"/>
<comment type="caution">
    <text evidence="17">The sequence shown here is derived from an EMBL/GenBank/DDBJ whole genome shotgun (WGS) entry which is preliminary data.</text>
</comment>
<name>A0ABV0ZIY6_9TELE</name>
<dbReference type="SUPFAM" id="SSF82199">
    <property type="entry name" value="SET domain"/>
    <property type="match status" value="1"/>
</dbReference>
<evidence type="ECO:0000313" key="17">
    <source>
        <dbReference type="EMBL" id="MEQ2305961.1"/>
    </source>
</evidence>
<feature type="region of interest" description="Disordered" evidence="15">
    <location>
        <begin position="123"/>
        <end position="311"/>
    </location>
</feature>
<evidence type="ECO:0000256" key="9">
    <source>
        <dbReference type="ARBA" id="ARBA00022853"/>
    </source>
</evidence>
<dbReference type="SMART" id="SM00317">
    <property type="entry name" value="SET"/>
    <property type="match status" value="1"/>
</dbReference>
<evidence type="ECO:0000256" key="6">
    <source>
        <dbReference type="ARBA" id="ARBA00022603"/>
    </source>
</evidence>
<dbReference type="Pfam" id="PF00472">
    <property type="entry name" value="RF-1"/>
    <property type="match status" value="1"/>
</dbReference>
<accession>A0ABV0ZIY6</accession>
<evidence type="ECO:0000256" key="4">
    <source>
        <dbReference type="ARBA" id="ARBA00012187"/>
    </source>
</evidence>
<dbReference type="SUPFAM" id="SSF75620">
    <property type="entry name" value="Release factor"/>
    <property type="match status" value="1"/>
</dbReference>
<keyword evidence="10" id="KW-0805">Transcription regulation</keyword>
<comment type="catalytic activity">
    <reaction evidence="13">
        <text>L-lysyl(20)-[histone H4] + S-adenosyl-L-methionine = N(6)-methyl-L-lysyl(20)-[histone H4] + S-adenosyl-L-homocysteine + H(+)</text>
        <dbReference type="Rhea" id="RHEA:60344"/>
        <dbReference type="Rhea" id="RHEA-COMP:15554"/>
        <dbReference type="Rhea" id="RHEA-COMP:15555"/>
        <dbReference type="ChEBI" id="CHEBI:15378"/>
        <dbReference type="ChEBI" id="CHEBI:29969"/>
        <dbReference type="ChEBI" id="CHEBI:57856"/>
        <dbReference type="ChEBI" id="CHEBI:59789"/>
        <dbReference type="ChEBI" id="CHEBI:61929"/>
        <dbReference type="EC" id="2.1.1.361"/>
    </reaction>
</comment>
<keyword evidence="9" id="KW-0156">Chromatin regulator</keyword>
<dbReference type="CDD" id="cd10528">
    <property type="entry name" value="SET_SETD8"/>
    <property type="match status" value="1"/>
</dbReference>
<reference evidence="17 18" key="1">
    <citation type="submission" date="2021-06" db="EMBL/GenBank/DDBJ databases">
        <authorList>
            <person name="Palmer J.M."/>
        </authorList>
    </citation>
    <scope>NUCLEOTIDE SEQUENCE [LARGE SCALE GENOMIC DNA]</scope>
    <source>
        <strain evidence="17 18">AS_MEX2019</strain>
        <tissue evidence="17">Muscle</tissue>
    </source>
</reference>
<dbReference type="InterPro" id="IPR001214">
    <property type="entry name" value="SET_dom"/>
</dbReference>
<dbReference type="PANTHER" id="PTHR46167:SF1">
    <property type="entry name" value="N-LYSINE METHYLTRANSFERASE KMT5A"/>
    <property type="match status" value="1"/>
</dbReference>
<keyword evidence="8" id="KW-0949">S-adenosyl-L-methionine</keyword>
<dbReference type="PROSITE" id="PS51571">
    <property type="entry name" value="SAM_MT43_PR_SET"/>
    <property type="match status" value="1"/>
</dbReference>
<evidence type="ECO:0000256" key="7">
    <source>
        <dbReference type="ARBA" id="ARBA00022679"/>
    </source>
</evidence>
<dbReference type="InterPro" id="IPR051760">
    <property type="entry name" value="KMT5A"/>
</dbReference>
<feature type="compositionally biased region" description="Basic and acidic residues" evidence="15">
    <location>
        <begin position="239"/>
        <end position="285"/>
    </location>
</feature>
<keyword evidence="11" id="KW-0804">Transcription</keyword>
<evidence type="ECO:0000256" key="3">
    <source>
        <dbReference type="ARBA" id="ARBA00010835"/>
    </source>
</evidence>
<keyword evidence="6" id="KW-0489">Methyltransferase</keyword>
<dbReference type="InterPro" id="IPR046341">
    <property type="entry name" value="SET_dom_sf"/>
</dbReference>
<dbReference type="Gene3D" id="3.30.160.20">
    <property type="match status" value="1"/>
</dbReference>
<dbReference type="InterPro" id="IPR000352">
    <property type="entry name" value="Pep_chain_release_fac_I"/>
</dbReference>
<evidence type="ECO:0000256" key="12">
    <source>
        <dbReference type="ARBA" id="ARBA00023242"/>
    </source>
</evidence>
<evidence type="ECO:0000256" key="10">
    <source>
        <dbReference type="ARBA" id="ARBA00023015"/>
    </source>
</evidence>
<protein>
    <recommendedName>
        <fullName evidence="4">[histone H4]-lysine(20) N-methyltransferase</fullName>
        <ecNumber evidence="4">2.1.1.361</ecNumber>
    </recommendedName>
</protein>
<dbReference type="PROSITE" id="PS50280">
    <property type="entry name" value="SET"/>
    <property type="match status" value="1"/>
</dbReference>
<gene>
    <name evidence="17" type="ORF">AMECASPLE_003278</name>
</gene>
<dbReference type="EC" id="2.1.1.361" evidence="4"/>
<evidence type="ECO:0000259" key="16">
    <source>
        <dbReference type="PROSITE" id="PS50280"/>
    </source>
</evidence>
<evidence type="ECO:0000256" key="5">
    <source>
        <dbReference type="ARBA" id="ARBA00022454"/>
    </source>
</evidence>
<keyword evidence="5" id="KW-0158">Chromosome</keyword>
<keyword evidence="18" id="KW-1185">Reference proteome</keyword>
<evidence type="ECO:0000256" key="13">
    <source>
        <dbReference type="ARBA" id="ARBA00047784"/>
    </source>
</evidence>
<evidence type="ECO:0000256" key="8">
    <source>
        <dbReference type="ARBA" id="ARBA00022691"/>
    </source>
</evidence>
<evidence type="ECO:0000313" key="18">
    <source>
        <dbReference type="Proteomes" id="UP001469553"/>
    </source>
</evidence>
<evidence type="ECO:0000256" key="2">
    <source>
        <dbReference type="ARBA" id="ARBA00004286"/>
    </source>
</evidence>
<dbReference type="PANTHER" id="PTHR46167">
    <property type="entry name" value="N-LYSINE METHYLTRANSFERASE KMT5A"/>
    <property type="match status" value="1"/>
</dbReference>
<feature type="compositionally biased region" description="Basic residues" evidence="15">
    <location>
        <begin position="293"/>
        <end position="303"/>
    </location>
</feature>
<evidence type="ECO:0000256" key="15">
    <source>
        <dbReference type="SAM" id="MobiDB-lite"/>
    </source>
</evidence>
<keyword evidence="12" id="KW-0539">Nucleus</keyword>
<dbReference type="Proteomes" id="UP001469553">
    <property type="component" value="Unassembled WGS sequence"/>
</dbReference>
<comment type="catalytic activity">
    <reaction evidence="14">
        <text>L-lysyl-[protein] + S-adenosyl-L-methionine = N(6)-methyl-L-lysyl-[protein] + S-adenosyl-L-homocysteine + H(+)</text>
        <dbReference type="Rhea" id="RHEA:51736"/>
        <dbReference type="Rhea" id="RHEA-COMP:9752"/>
        <dbReference type="Rhea" id="RHEA-COMP:13053"/>
        <dbReference type="ChEBI" id="CHEBI:15378"/>
        <dbReference type="ChEBI" id="CHEBI:29969"/>
        <dbReference type="ChEBI" id="CHEBI:57856"/>
        <dbReference type="ChEBI" id="CHEBI:59789"/>
        <dbReference type="ChEBI" id="CHEBI:61929"/>
    </reaction>
</comment>
<dbReference type="InterPro" id="IPR047266">
    <property type="entry name" value="KMT5A-like_SET"/>
</dbReference>
<dbReference type="InterPro" id="IPR045853">
    <property type="entry name" value="Pep_chain_release_fac_I_sf"/>
</dbReference>
<feature type="domain" description="SET" evidence="16">
    <location>
        <begin position="352"/>
        <end position="473"/>
    </location>
</feature>
<dbReference type="Pfam" id="PF00856">
    <property type="entry name" value="SET"/>
    <property type="match status" value="1"/>
</dbReference>
<comment type="subcellular location">
    <subcellularLocation>
        <location evidence="2">Chromosome</location>
    </subcellularLocation>
    <subcellularLocation>
        <location evidence="1">Nucleus</location>
    </subcellularLocation>
</comment>
<dbReference type="EMBL" id="JAHRIP010065960">
    <property type="protein sequence ID" value="MEQ2305961.1"/>
    <property type="molecule type" value="Genomic_DNA"/>
</dbReference>
<organism evidence="17 18">
    <name type="scientific">Ameca splendens</name>
    <dbReference type="NCBI Taxonomy" id="208324"/>
    <lineage>
        <taxon>Eukaryota</taxon>
        <taxon>Metazoa</taxon>
        <taxon>Chordata</taxon>
        <taxon>Craniata</taxon>
        <taxon>Vertebrata</taxon>
        <taxon>Euteleostomi</taxon>
        <taxon>Actinopterygii</taxon>
        <taxon>Neopterygii</taxon>
        <taxon>Teleostei</taxon>
        <taxon>Neoteleostei</taxon>
        <taxon>Acanthomorphata</taxon>
        <taxon>Ovalentaria</taxon>
        <taxon>Atherinomorphae</taxon>
        <taxon>Cyprinodontiformes</taxon>
        <taxon>Goodeidae</taxon>
        <taxon>Ameca</taxon>
    </lineage>
</organism>
<evidence type="ECO:0000256" key="14">
    <source>
        <dbReference type="ARBA" id="ARBA00048985"/>
    </source>
</evidence>
<dbReference type="InterPro" id="IPR016858">
    <property type="entry name" value="KMT5A-like"/>
</dbReference>
<keyword evidence="7" id="KW-0808">Transferase</keyword>
<dbReference type="Gene3D" id="2.170.270.10">
    <property type="entry name" value="SET domain"/>
    <property type="match status" value="1"/>
</dbReference>